<dbReference type="Proteomes" id="UP000315700">
    <property type="component" value="Chromosome"/>
</dbReference>
<dbReference type="Pfam" id="PF13360">
    <property type="entry name" value="PQQ_2"/>
    <property type="match status" value="1"/>
</dbReference>
<organism evidence="3 4">
    <name type="scientific">Caulifigura coniformis</name>
    <dbReference type="NCBI Taxonomy" id="2527983"/>
    <lineage>
        <taxon>Bacteria</taxon>
        <taxon>Pseudomonadati</taxon>
        <taxon>Planctomycetota</taxon>
        <taxon>Planctomycetia</taxon>
        <taxon>Planctomycetales</taxon>
        <taxon>Planctomycetaceae</taxon>
        <taxon>Caulifigura</taxon>
    </lineage>
</organism>
<sequence precursor="true">MKHSLRACLWMLASAWACQGLASDWPAFRGPNGNGTTDAVNVPTRWSATDNVRWKVGLPQPGNGSAIIHGQRVLATSAEDPEGRKRSLSAWDLTSGKELWKRTVVVDRVMPTHKTNPYAGTTPATNGKVVVVWHATGGLHCYDFEGKPLWSRDLGEFKHIWGYGSSPIIEAGRVYLHSGPGQRVSLTAFDALTGETLWEQQEVVDGDGSYTTDRRYFGSWATPVMTTVNGERQLLLSMPTRLNAYDPASGTLLWYSEGMRHKGGDLSYSSPLVVGDSVFITAGFGGPAMAVRVGGTGDVTSSHRLWHTEKNPQSIGTGIFVEGYVYRPNAGPGTIQCIDPKNGKVVWENRAAGDNHWASIVLAGGLAYATSQNGTTVVFRPSPEKYDEVARNELGEHTNATPAVVDGALVIRTFENLICIEAKATPDSSPAPRDR</sequence>
<dbReference type="PANTHER" id="PTHR34512">
    <property type="entry name" value="CELL SURFACE PROTEIN"/>
    <property type="match status" value="1"/>
</dbReference>
<gene>
    <name evidence="3" type="ORF">Pan44_03700</name>
</gene>
<dbReference type="InParanoid" id="A0A517S8B9"/>
<dbReference type="EMBL" id="CP036271">
    <property type="protein sequence ID" value="QDT52360.1"/>
    <property type="molecule type" value="Genomic_DNA"/>
</dbReference>
<dbReference type="Gene3D" id="2.130.10.10">
    <property type="entry name" value="YVTN repeat-like/Quinoprotein amine dehydrogenase"/>
    <property type="match status" value="1"/>
</dbReference>
<dbReference type="InterPro" id="IPR011047">
    <property type="entry name" value="Quinoprotein_ADH-like_sf"/>
</dbReference>
<dbReference type="PANTHER" id="PTHR34512:SF30">
    <property type="entry name" value="OUTER MEMBRANE PROTEIN ASSEMBLY FACTOR BAMB"/>
    <property type="match status" value="1"/>
</dbReference>
<dbReference type="RefSeq" id="WP_145026662.1">
    <property type="nucleotide sequence ID" value="NZ_CP036271.1"/>
</dbReference>
<evidence type="ECO:0000313" key="3">
    <source>
        <dbReference type="EMBL" id="QDT52360.1"/>
    </source>
</evidence>
<keyword evidence="4" id="KW-1185">Reference proteome</keyword>
<dbReference type="KEGG" id="ccos:Pan44_03700"/>
<dbReference type="InterPro" id="IPR015943">
    <property type="entry name" value="WD40/YVTN_repeat-like_dom_sf"/>
</dbReference>
<evidence type="ECO:0000313" key="4">
    <source>
        <dbReference type="Proteomes" id="UP000315700"/>
    </source>
</evidence>
<dbReference type="AlphaFoldDB" id="A0A517S8B9"/>
<feature type="signal peptide" evidence="1">
    <location>
        <begin position="1"/>
        <end position="22"/>
    </location>
</feature>
<feature type="chain" id="PRO_5021989846" evidence="1">
    <location>
        <begin position="23"/>
        <end position="435"/>
    </location>
</feature>
<dbReference type="InterPro" id="IPR002372">
    <property type="entry name" value="PQQ_rpt_dom"/>
</dbReference>
<evidence type="ECO:0000256" key="1">
    <source>
        <dbReference type="SAM" id="SignalP"/>
    </source>
</evidence>
<evidence type="ECO:0000259" key="2">
    <source>
        <dbReference type="Pfam" id="PF13360"/>
    </source>
</evidence>
<dbReference type="SUPFAM" id="SSF50998">
    <property type="entry name" value="Quinoprotein alcohol dehydrogenase-like"/>
    <property type="match status" value="1"/>
</dbReference>
<name>A0A517S8B9_9PLAN</name>
<dbReference type="FunCoup" id="A0A517S8B9">
    <property type="interactions" value="19"/>
</dbReference>
<proteinExistence type="predicted"/>
<accession>A0A517S8B9</accession>
<dbReference type="OrthoDB" id="244732at2"/>
<feature type="domain" description="Pyrrolo-quinoline quinone repeat" evidence="2">
    <location>
        <begin position="85"/>
        <end position="348"/>
    </location>
</feature>
<keyword evidence="1" id="KW-0732">Signal</keyword>
<reference evidence="3 4" key="1">
    <citation type="submission" date="2019-02" db="EMBL/GenBank/DDBJ databases">
        <title>Deep-cultivation of Planctomycetes and their phenomic and genomic characterization uncovers novel biology.</title>
        <authorList>
            <person name="Wiegand S."/>
            <person name="Jogler M."/>
            <person name="Boedeker C."/>
            <person name="Pinto D."/>
            <person name="Vollmers J."/>
            <person name="Rivas-Marin E."/>
            <person name="Kohn T."/>
            <person name="Peeters S.H."/>
            <person name="Heuer A."/>
            <person name="Rast P."/>
            <person name="Oberbeckmann S."/>
            <person name="Bunk B."/>
            <person name="Jeske O."/>
            <person name="Meyerdierks A."/>
            <person name="Storesund J.E."/>
            <person name="Kallscheuer N."/>
            <person name="Luecker S."/>
            <person name="Lage O.M."/>
            <person name="Pohl T."/>
            <person name="Merkel B.J."/>
            <person name="Hornburger P."/>
            <person name="Mueller R.-W."/>
            <person name="Bruemmer F."/>
            <person name="Labrenz M."/>
            <person name="Spormann A.M."/>
            <person name="Op den Camp H."/>
            <person name="Overmann J."/>
            <person name="Amann R."/>
            <person name="Jetten M.S.M."/>
            <person name="Mascher T."/>
            <person name="Medema M.H."/>
            <person name="Devos D.P."/>
            <person name="Kaster A.-K."/>
            <person name="Ovreas L."/>
            <person name="Rohde M."/>
            <person name="Galperin M.Y."/>
            <person name="Jogler C."/>
        </authorList>
    </citation>
    <scope>NUCLEOTIDE SEQUENCE [LARGE SCALE GENOMIC DNA]</scope>
    <source>
        <strain evidence="3 4">Pan44</strain>
    </source>
</reference>
<protein>
    <submittedName>
        <fullName evidence="3">Outer membrane biogenesis protein BamB</fullName>
    </submittedName>
</protein>